<dbReference type="Pfam" id="PF17919">
    <property type="entry name" value="RT_RNaseH_2"/>
    <property type="match status" value="1"/>
</dbReference>
<comment type="caution">
    <text evidence="4">The sequence shown here is derived from an EMBL/GenBank/DDBJ whole genome shotgun (WGS) entry which is preliminary data.</text>
</comment>
<gene>
    <name evidence="4" type="ORF">G2W53_044538</name>
</gene>
<dbReference type="EMBL" id="JAAIUW010000071">
    <property type="protein sequence ID" value="KAF7800969.1"/>
    <property type="molecule type" value="Genomic_DNA"/>
</dbReference>
<protein>
    <submittedName>
        <fullName evidence="4">Retrotransposon gag domain, Retroviral aspartyl protease</fullName>
    </submittedName>
</protein>
<dbReference type="Gene3D" id="3.30.70.270">
    <property type="match status" value="1"/>
</dbReference>
<sequence>MDALMQQLAALTSEVDSVKTNQGKSKSHDYGSENFRNKSHWIEEEDGWGNSWGNHGPYKPPYTKIEFPKFDGGDLRGWILKVEKYFRYYQTPEESKVDVAAMYLEGDALDLFAWINAERTILYWEELVRALQEQYGPAEFQNPDEYLSAIKQIGTVQEYRQEFAKRAARVKNWPEHCLLGIFLNDLKDELKADVRIHKPRSVYKAISLALEYEGKLCPSKNLKAPFVPQPQKFSAQTYTPNRGPYSHNTQNTQRFSQHTQPPPNNAAATSNKNAFSNSRFSAPTFQQTHDPEWRDNGLCRRCAAEEEPETEQLELEAEDSKNNEDMAEISFHAILGRSSGTTMKLQASVKGREVIGNGDVIQCNMVCKQLSVKLPGLTITEDFYPFSIEGADLLLGIKWLASLNTVQANWNEMFLIFHRNGKKYKLQGVPKAEQGAVTFQSMVKHEPREESKAAPPCIQTLITKFPQGLNLGIAPPNVRPYRPLTDLTKKDAFKWSPTTDLASQRLKQVLTQVPVLRLPDFSSPFTIECDAFADAIGAILLKMDILLHTSAKDSLFQTDTNQHITVNYWL</sequence>
<evidence type="ECO:0000256" key="1">
    <source>
        <dbReference type="ARBA" id="ARBA00023268"/>
    </source>
</evidence>
<dbReference type="PANTHER" id="PTHR37984:SF5">
    <property type="entry name" value="PROTEIN NYNRIN-LIKE"/>
    <property type="match status" value="1"/>
</dbReference>
<feature type="compositionally biased region" description="Polar residues" evidence="2">
    <location>
        <begin position="233"/>
        <end position="259"/>
    </location>
</feature>
<dbReference type="InterPro" id="IPR043502">
    <property type="entry name" value="DNA/RNA_pol_sf"/>
</dbReference>
<keyword evidence="4" id="KW-0378">Hydrolase</keyword>
<organism evidence="4 5">
    <name type="scientific">Senna tora</name>
    <dbReference type="NCBI Taxonomy" id="362788"/>
    <lineage>
        <taxon>Eukaryota</taxon>
        <taxon>Viridiplantae</taxon>
        <taxon>Streptophyta</taxon>
        <taxon>Embryophyta</taxon>
        <taxon>Tracheophyta</taxon>
        <taxon>Spermatophyta</taxon>
        <taxon>Magnoliopsida</taxon>
        <taxon>eudicotyledons</taxon>
        <taxon>Gunneridae</taxon>
        <taxon>Pentapetalae</taxon>
        <taxon>rosids</taxon>
        <taxon>fabids</taxon>
        <taxon>Fabales</taxon>
        <taxon>Fabaceae</taxon>
        <taxon>Caesalpinioideae</taxon>
        <taxon>Cassia clade</taxon>
        <taxon>Senna</taxon>
    </lineage>
</organism>
<dbReference type="Proteomes" id="UP000634136">
    <property type="component" value="Unassembled WGS sequence"/>
</dbReference>
<feature type="compositionally biased region" description="Polar residues" evidence="2">
    <location>
        <begin position="266"/>
        <end position="288"/>
    </location>
</feature>
<dbReference type="GO" id="GO:0008233">
    <property type="term" value="F:peptidase activity"/>
    <property type="evidence" value="ECO:0007669"/>
    <property type="project" value="UniProtKB-KW"/>
</dbReference>
<proteinExistence type="predicted"/>
<keyword evidence="1" id="KW-0511">Multifunctional enzyme</keyword>
<accession>A0A834SNQ8</accession>
<evidence type="ECO:0000256" key="2">
    <source>
        <dbReference type="SAM" id="MobiDB-lite"/>
    </source>
</evidence>
<dbReference type="InterPro" id="IPR043128">
    <property type="entry name" value="Rev_trsase/Diguanyl_cyclase"/>
</dbReference>
<dbReference type="PANTHER" id="PTHR37984">
    <property type="entry name" value="PROTEIN CBG26694"/>
    <property type="match status" value="1"/>
</dbReference>
<evidence type="ECO:0000313" key="5">
    <source>
        <dbReference type="Proteomes" id="UP000634136"/>
    </source>
</evidence>
<dbReference type="InterPro" id="IPR041577">
    <property type="entry name" value="RT_RNaseH_2"/>
</dbReference>
<feature type="region of interest" description="Disordered" evidence="2">
    <location>
        <begin position="233"/>
        <end position="291"/>
    </location>
</feature>
<dbReference type="GO" id="GO:0006508">
    <property type="term" value="P:proteolysis"/>
    <property type="evidence" value="ECO:0007669"/>
    <property type="project" value="UniProtKB-KW"/>
</dbReference>
<dbReference type="SUPFAM" id="SSF56672">
    <property type="entry name" value="DNA/RNA polymerases"/>
    <property type="match status" value="1"/>
</dbReference>
<evidence type="ECO:0000313" key="4">
    <source>
        <dbReference type="EMBL" id="KAF7800969.1"/>
    </source>
</evidence>
<reference evidence="4" key="1">
    <citation type="submission" date="2020-09" db="EMBL/GenBank/DDBJ databases">
        <title>Genome-Enabled Discovery of Anthraquinone Biosynthesis in Senna tora.</title>
        <authorList>
            <person name="Kang S.-H."/>
            <person name="Pandey R.P."/>
            <person name="Lee C.-M."/>
            <person name="Sim J.-S."/>
            <person name="Jeong J.-T."/>
            <person name="Choi B.-S."/>
            <person name="Jung M."/>
            <person name="Ginzburg D."/>
            <person name="Zhao K."/>
            <person name="Won S.Y."/>
            <person name="Oh T.-J."/>
            <person name="Yu Y."/>
            <person name="Kim N.-H."/>
            <person name="Lee O.R."/>
            <person name="Lee T.-H."/>
            <person name="Bashyal P."/>
            <person name="Kim T.-S."/>
            <person name="Lee W.-H."/>
            <person name="Kawkins C."/>
            <person name="Kim C.-K."/>
            <person name="Kim J.S."/>
            <person name="Ahn B.O."/>
            <person name="Rhee S.Y."/>
            <person name="Sohng J.K."/>
        </authorList>
    </citation>
    <scope>NUCLEOTIDE SEQUENCE</scope>
    <source>
        <tissue evidence="4">Leaf</tissue>
    </source>
</reference>
<name>A0A834SNQ8_9FABA</name>
<dbReference type="InterPro" id="IPR050951">
    <property type="entry name" value="Retrovirus_Pol_polyprotein"/>
</dbReference>
<keyword evidence="4" id="KW-0645">Protease</keyword>
<dbReference type="AlphaFoldDB" id="A0A834SNQ8"/>
<evidence type="ECO:0000259" key="3">
    <source>
        <dbReference type="Pfam" id="PF17919"/>
    </source>
</evidence>
<feature type="domain" description="Reverse transcriptase/retrotransposon-derived protein RNase H-like" evidence="3">
    <location>
        <begin position="495"/>
        <end position="543"/>
    </location>
</feature>
<dbReference type="OrthoDB" id="1428943at2759"/>
<keyword evidence="5" id="KW-1185">Reference proteome</keyword>